<protein>
    <submittedName>
        <fullName evidence="2">Uncharacterized protein</fullName>
    </submittedName>
</protein>
<dbReference type="AlphaFoldDB" id="A0A0F8Y5H8"/>
<accession>A0A0F8Y5H8</accession>
<reference evidence="2" key="1">
    <citation type="journal article" date="2015" name="Nature">
        <title>Complex archaea that bridge the gap between prokaryotes and eukaryotes.</title>
        <authorList>
            <person name="Spang A."/>
            <person name="Saw J.H."/>
            <person name="Jorgensen S.L."/>
            <person name="Zaremba-Niedzwiedzka K."/>
            <person name="Martijn J."/>
            <person name="Lind A.E."/>
            <person name="van Eijk R."/>
            <person name="Schleper C."/>
            <person name="Guy L."/>
            <person name="Ettema T.J."/>
        </authorList>
    </citation>
    <scope>NUCLEOTIDE SEQUENCE</scope>
</reference>
<feature type="non-terminal residue" evidence="2">
    <location>
        <position position="1"/>
    </location>
</feature>
<sequence length="28" mass="3103">IPAKTRKIEEGEVPSGAEQIMNDFAKKD</sequence>
<evidence type="ECO:0000313" key="2">
    <source>
        <dbReference type="EMBL" id="KKK76543.1"/>
    </source>
</evidence>
<dbReference type="EMBL" id="LAZR01055358">
    <property type="protein sequence ID" value="KKK76543.1"/>
    <property type="molecule type" value="Genomic_DNA"/>
</dbReference>
<proteinExistence type="predicted"/>
<name>A0A0F8Y5H8_9ZZZZ</name>
<gene>
    <name evidence="2" type="ORF">LCGC14_2862550</name>
</gene>
<evidence type="ECO:0000256" key="1">
    <source>
        <dbReference type="SAM" id="MobiDB-lite"/>
    </source>
</evidence>
<comment type="caution">
    <text evidence="2">The sequence shown here is derived from an EMBL/GenBank/DDBJ whole genome shotgun (WGS) entry which is preliminary data.</text>
</comment>
<feature type="region of interest" description="Disordered" evidence="1">
    <location>
        <begin position="1"/>
        <end position="28"/>
    </location>
</feature>
<feature type="compositionally biased region" description="Basic and acidic residues" evidence="1">
    <location>
        <begin position="1"/>
        <end position="10"/>
    </location>
</feature>
<organism evidence="2">
    <name type="scientific">marine sediment metagenome</name>
    <dbReference type="NCBI Taxonomy" id="412755"/>
    <lineage>
        <taxon>unclassified sequences</taxon>
        <taxon>metagenomes</taxon>
        <taxon>ecological metagenomes</taxon>
    </lineage>
</organism>